<dbReference type="AlphaFoldDB" id="A0ABD0XVU0"/>
<proteinExistence type="predicted"/>
<feature type="compositionally biased region" description="Basic and acidic residues" evidence="2">
    <location>
        <begin position="248"/>
        <end position="270"/>
    </location>
</feature>
<gene>
    <name evidence="4" type="ORF">AAG570_008123</name>
</gene>
<evidence type="ECO:0000313" key="4">
    <source>
        <dbReference type="EMBL" id="KAL1110595.1"/>
    </source>
</evidence>
<dbReference type="EMBL" id="JBFDAA010000022">
    <property type="protein sequence ID" value="KAL1110595.1"/>
    <property type="molecule type" value="Genomic_DNA"/>
</dbReference>
<feature type="compositionally biased region" description="Polar residues" evidence="2">
    <location>
        <begin position="314"/>
        <end position="326"/>
    </location>
</feature>
<dbReference type="InterPro" id="IPR054552">
    <property type="entry name" value="SPT2_N"/>
</dbReference>
<feature type="compositionally biased region" description="Basic and acidic residues" evidence="2">
    <location>
        <begin position="193"/>
        <end position="214"/>
    </location>
</feature>
<sequence length="486" mass="56798">MRQCKLLGLTLRFFLSKVNNHQFFFCSDKDRCYTTTYEAPKKIERSKVSSENIKKFLARKEEEEKKKLLEAKKKKDELLALRSQDKKAQKRVQVMLKRTKSANKSECDEDDYGYVSQEASAFYNKLIDKYQNMPVEKSLFSKGKREVKDLNAAKDRVKAALQKEADDELLPHKRKRKKKDDQETTEQESMPCDGKESKKIDSFDDRSKREEPLKKKPVRSMPPPVDFKQLLKIAEKKQFEPIVIEKIAEDKEERPMTKKEKLEYMKEQERKFKRVTGKPPHQEKDNQISEKSLVSEKNRSEKHKSTQHEKIQKNKVNQNDVTTEIKNSTENKKPILSNEKGSNKSDRVMPSSQIDEKLKKSAEVWAKPCNISNKLLNKNNHMKKPILPNIEKNKKSGAIQKTVSNNTKCQNITEKKPVNITELSEIDREIELLRRKRELLANRSITNEKKEIKPTVNNNNKPRPKVIKDAKPRQLVNPKKAKLNKS</sequence>
<organism evidence="4 5">
    <name type="scientific">Ranatra chinensis</name>
    <dbReference type="NCBI Taxonomy" id="642074"/>
    <lineage>
        <taxon>Eukaryota</taxon>
        <taxon>Metazoa</taxon>
        <taxon>Ecdysozoa</taxon>
        <taxon>Arthropoda</taxon>
        <taxon>Hexapoda</taxon>
        <taxon>Insecta</taxon>
        <taxon>Pterygota</taxon>
        <taxon>Neoptera</taxon>
        <taxon>Paraneoptera</taxon>
        <taxon>Hemiptera</taxon>
        <taxon>Heteroptera</taxon>
        <taxon>Panheteroptera</taxon>
        <taxon>Nepomorpha</taxon>
        <taxon>Nepidae</taxon>
        <taxon>Ranatrinae</taxon>
        <taxon>Ranatra</taxon>
    </lineage>
</organism>
<comment type="caution">
    <text evidence="4">The sequence shown here is derived from an EMBL/GenBank/DDBJ whole genome shotgun (WGS) entry which is preliminary data.</text>
</comment>
<feature type="region of interest" description="Disordered" evidence="2">
    <location>
        <begin position="248"/>
        <end position="355"/>
    </location>
</feature>
<dbReference type="Pfam" id="PF22878">
    <property type="entry name" value="SPT2_N"/>
    <property type="match status" value="1"/>
</dbReference>
<reference evidence="4 5" key="1">
    <citation type="submission" date="2024-07" db="EMBL/GenBank/DDBJ databases">
        <title>Chromosome-level genome assembly of the water stick insect Ranatra chinensis (Heteroptera: Nepidae).</title>
        <authorList>
            <person name="Liu X."/>
        </authorList>
    </citation>
    <scope>NUCLEOTIDE SEQUENCE [LARGE SCALE GENOMIC DNA]</scope>
    <source>
        <strain evidence="4">Cailab_2021Rc</strain>
        <tissue evidence="4">Muscle</tissue>
    </source>
</reference>
<keyword evidence="5" id="KW-1185">Reference proteome</keyword>
<evidence type="ECO:0000256" key="2">
    <source>
        <dbReference type="SAM" id="MobiDB-lite"/>
    </source>
</evidence>
<name>A0ABD0XVU0_9HEMI</name>
<protein>
    <recommendedName>
        <fullName evidence="3">SPT2 homolog N-terminal domain-containing protein</fullName>
    </recommendedName>
</protein>
<evidence type="ECO:0000256" key="1">
    <source>
        <dbReference type="SAM" id="Coils"/>
    </source>
</evidence>
<feature type="region of interest" description="Disordered" evidence="2">
    <location>
        <begin position="159"/>
        <end position="224"/>
    </location>
</feature>
<feature type="region of interest" description="Disordered" evidence="2">
    <location>
        <begin position="440"/>
        <end position="486"/>
    </location>
</feature>
<keyword evidence="1" id="KW-0175">Coiled coil</keyword>
<feature type="domain" description="SPT2 homolog N-terminal" evidence="3">
    <location>
        <begin position="17"/>
        <end position="100"/>
    </location>
</feature>
<evidence type="ECO:0000259" key="3">
    <source>
        <dbReference type="Pfam" id="PF22878"/>
    </source>
</evidence>
<feature type="coiled-coil region" evidence="1">
    <location>
        <begin position="54"/>
        <end position="81"/>
    </location>
</feature>
<evidence type="ECO:0000313" key="5">
    <source>
        <dbReference type="Proteomes" id="UP001558652"/>
    </source>
</evidence>
<feature type="compositionally biased region" description="Basic and acidic residues" evidence="2">
    <location>
        <begin position="280"/>
        <end position="312"/>
    </location>
</feature>
<accession>A0ABD0XVU0</accession>
<dbReference type="Proteomes" id="UP001558652">
    <property type="component" value="Unassembled WGS sequence"/>
</dbReference>